<dbReference type="Gene3D" id="2.80.10.50">
    <property type="match status" value="1"/>
</dbReference>
<proteinExistence type="predicted"/>
<evidence type="ECO:0000313" key="3">
    <source>
        <dbReference type="Proteomes" id="UP001345963"/>
    </source>
</evidence>
<dbReference type="Pfam" id="PF00652">
    <property type="entry name" value="Ricin_B_lectin"/>
    <property type="match status" value="1"/>
</dbReference>
<gene>
    <name evidence="2" type="ORF">ATANTOWER_031314</name>
</gene>
<evidence type="ECO:0000313" key="2">
    <source>
        <dbReference type="EMBL" id="MED6256631.1"/>
    </source>
</evidence>
<dbReference type="Proteomes" id="UP001345963">
    <property type="component" value="Unassembled WGS sequence"/>
</dbReference>
<name>A0ABU7C1M6_9TELE</name>
<dbReference type="EMBL" id="JAHUTI010077582">
    <property type="protein sequence ID" value="MED6256631.1"/>
    <property type="molecule type" value="Genomic_DNA"/>
</dbReference>
<protein>
    <recommendedName>
        <fullName evidence="1">Ricin B lectin domain-containing protein</fullName>
    </recommendedName>
</protein>
<dbReference type="InterPro" id="IPR035992">
    <property type="entry name" value="Ricin_B-like_lectins"/>
</dbReference>
<dbReference type="InterPro" id="IPR000772">
    <property type="entry name" value="Ricin_B_lectin"/>
</dbReference>
<reference evidence="2 3" key="1">
    <citation type="submission" date="2021-07" db="EMBL/GenBank/DDBJ databases">
        <authorList>
            <person name="Palmer J.M."/>
        </authorList>
    </citation>
    <scope>NUCLEOTIDE SEQUENCE [LARGE SCALE GENOMIC DNA]</scope>
    <source>
        <strain evidence="2 3">AT_MEX2019</strain>
        <tissue evidence="2">Muscle</tissue>
    </source>
</reference>
<dbReference type="SUPFAM" id="SSF50370">
    <property type="entry name" value="Ricin B-like lectins"/>
    <property type="match status" value="1"/>
</dbReference>
<dbReference type="PROSITE" id="PS50231">
    <property type="entry name" value="RICIN_B_LECTIN"/>
    <property type="match status" value="1"/>
</dbReference>
<sequence>MRSHKYSSNRCLVDPGSGSFPTLHDCKMAKQNQLHMHWDFSQEREIRNKATNRCLEIAQGEIFYQLIIQQCSGQSWTIQHLITTF</sequence>
<feature type="domain" description="Ricin B lectin" evidence="1">
    <location>
        <begin position="7"/>
        <end position="77"/>
    </location>
</feature>
<accession>A0ABU7C1M6</accession>
<evidence type="ECO:0000259" key="1">
    <source>
        <dbReference type="Pfam" id="PF00652"/>
    </source>
</evidence>
<comment type="caution">
    <text evidence="2">The sequence shown here is derived from an EMBL/GenBank/DDBJ whole genome shotgun (WGS) entry which is preliminary data.</text>
</comment>
<keyword evidence="3" id="KW-1185">Reference proteome</keyword>
<organism evidence="2 3">
    <name type="scientific">Ataeniobius toweri</name>
    <dbReference type="NCBI Taxonomy" id="208326"/>
    <lineage>
        <taxon>Eukaryota</taxon>
        <taxon>Metazoa</taxon>
        <taxon>Chordata</taxon>
        <taxon>Craniata</taxon>
        <taxon>Vertebrata</taxon>
        <taxon>Euteleostomi</taxon>
        <taxon>Actinopterygii</taxon>
        <taxon>Neopterygii</taxon>
        <taxon>Teleostei</taxon>
        <taxon>Neoteleostei</taxon>
        <taxon>Acanthomorphata</taxon>
        <taxon>Ovalentaria</taxon>
        <taxon>Atherinomorphae</taxon>
        <taxon>Cyprinodontiformes</taxon>
        <taxon>Goodeidae</taxon>
        <taxon>Ataeniobius</taxon>
    </lineage>
</organism>